<dbReference type="InterPro" id="IPR045063">
    <property type="entry name" value="Dynamin_N"/>
</dbReference>
<feature type="coiled-coil region" evidence="1">
    <location>
        <begin position="730"/>
        <end position="796"/>
    </location>
</feature>
<dbReference type="InterPro" id="IPR027417">
    <property type="entry name" value="P-loop_NTPase"/>
</dbReference>
<dbReference type="SUPFAM" id="SSF52540">
    <property type="entry name" value="P-loop containing nucleoside triphosphate hydrolases"/>
    <property type="match status" value="1"/>
</dbReference>
<dbReference type="InterPro" id="IPR056024">
    <property type="entry name" value="DUF7605"/>
</dbReference>
<feature type="domain" description="Dynamin N-terminal" evidence="2">
    <location>
        <begin position="95"/>
        <end position="339"/>
    </location>
</feature>
<feature type="non-terminal residue" evidence="4">
    <location>
        <position position="1"/>
    </location>
</feature>
<evidence type="ECO:0000313" key="4">
    <source>
        <dbReference type="EMBL" id="RFU26950.1"/>
    </source>
</evidence>
<keyword evidence="5" id="KW-1185">Reference proteome</keyword>
<sequence>MTRRVEPVNPSPPFSMPLRARLADSAASSTAGIGNGNSNEEYIQKAVSVGKEISGSLGDVLRQSILANNEESHLHQILALADELRSYQSPVEFTIGIIGDSGVGKSSLINSLLDAKLAKTGGTGSACTTVATEYRKKRESDSALYTIEIECMNSDEIEDLLRQSVIDYRRYHVQERESETTDHTQEEQLQIKAKVAWDTLKAAFEDRDGCTEILFQNPNVSTDELQDQVLRWKEDIVWPAGFNAQMTVLEAEEAENCVNQIDQFLRQRIWPFIKLVQIYLDAVVLRNGVVLVDLPGFRDINSARVRITEDRLYKCDEIFVVTEIGRAATNSGVLDLVTRQLGHNFDNLRRSQGVAIICTKSEVEDPQEDEILRDIPQTNTFNQRIIDEYTHRIENAEDNDRPTGHLRAQKKHIFISARNQHVKSRINAYYAAQSRSRNIAVHCVSSYLYRDACIERNRRSGNQSRIMAANQKIEDSGICELRDYCQEIPSMSQILETRHYLHTRLVRLIEKINMWLISGVAGTAALQEAAPTFLNELNEELKFGMNRWEQAALSSLDKLKRWHVATLSSFWNNDGAHSTRAQDYTDWNADMISTMIEDFKPSEEMFRSRNEEIFGSLSNSIHEGLSTLLTKLGELQGVDAFRQTFPRRRRELDYDINNIINSFLEKLQLIVHDLFGSHGTSYVMRHMQPTYNVTESGHGMKQRLLDRLNLRVRGDHDNPRLFKATGDFFISAVESLLEETREKLHRATDRSCEDIKRDLELLRGENVQAQEQADILDTMFAILDHAKNKRDEAEREFESNIVG</sequence>
<dbReference type="Gene3D" id="3.40.50.300">
    <property type="entry name" value="P-loop containing nucleotide triphosphate hydrolases"/>
    <property type="match status" value="2"/>
</dbReference>
<dbReference type="STRING" id="5539.A0A3E2H0L4"/>
<dbReference type="Proteomes" id="UP000258309">
    <property type="component" value="Unassembled WGS sequence"/>
</dbReference>
<evidence type="ECO:0000259" key="2">
    <source>
        <dbReference type="Pfam" id="PF00350"/>
    </source>
</evidence>
<dbReference type="PANTHER" id="PTHR36681">
    <property type="entry name" value="NUCLEAR GTPASE, GERMINAL CENTER-ASSOCIATED, TANDEM DUPLICATE 3"/>
    <property type="match status" value="1"/>
</dbReference>
<comment type="caution">
    <text evidence="4">The sequence shown here is derived from an EMBL/GenBank/DDBJ whole genome shotgun (WGS) entry which is preliminary data.</text>
</comment>
<evidence type="ECO:0000313" key="5">
    <source>
        <dbReference type="Proteomes" id="UP000258309"/>
    </source>
</evidence>
<name>A0A3E2H0L4_SCYLI</name>
<evidence type="ECO:0000256" key="1">
    <source>
        <dbReference type="SAM" id="Coils"/>
    </source>
</evidence>
<accession>A0A3E2H0L4</accession>
<evidence type="ECO:0000259" key="3">
    <source>
        <dbReference type="Pfam" id="PF24564"/>
    </source>
</evidence>
<keyword evidence="1" id="KW-0175">Coiled coil</keyword>
<dbReference type="AlphaFoldDB" id="A0A3E2H0L4"/>
<protein>
    <recommendedName>
        <fullName evidence="6">G domain-containing protein</fullName>
    </recommendedName>
</protein>
<dbReference type="PANTHER" id="PTHR36681:SF3">
    <property type="entry name" value="NUCLEAR GTPASE, GERMINAL CENTER-ASSOCIATED, TANDEM DUPLICATE 3"/>
    <property type="match status" value="1"/>
</dbReference>
<reference evidence="4 5" key="1">
    <citation type="submission" date="2018-05" db="EMBL/GenBank/DDBJ databases">
        <title>Draft genome sequence of Scytalidium lignicola DSM 105466, a ubiquitous saprotrophic fungus.</title>
        <authorList>
            <person name="Buettner E."/>
            <person name="Gebauer A.M."/>
            <person name="Hofrichter M."/>
            <person name="Liers C."/>
            <person name="Kellner H."/>
        </authorList>
    </citation>
    <scope>NUCLEOTIDE SEQUENCE [LARGE SCALE GENOMIC DNA]</scope>
    <source>
        <strain evidence="4 5">DSM 105466</strain>
    </source>
</reference>
<proteinExistence type="predicted"/>
<dbReference type="EMBL" id="NCSJ02000231">
    <property type="protein sequence ID" value="RFU26950.1"/>
    <property type="molecule type" value="Genomic_DNA"/>
</dbReference>
<evidence type="ECO:0008006" key="6">
    <source>
        <dbReference type="Google" id="ProtNLM"/>
    </source>
</evidence>
<dbReference type="Pfam" id="PF00350">
    <property type="entry name" value="Dynamin_N"/>
    <property type="match status" value="1"/>
</dbReference>
<dbReference type="OMA" id="HNMTPLP"/>
<feature type="domain" description="DUF7605" evidence="3">
    <location>
        <begin position="546"/>
        <end position="713"/>
    </location>
</feature>
<dbReference type="OrthoDB" id="3598281at2759"/>
<gene>
    <name evidence="4" type="ORF">B7463_g9389</name>
</gene>
<dbReference type="Pfam" id="PF24564">
    <property type="entry name" value="DUF7605"/>
    <property type="match status" value="1"/>
</dbReference>
<organism evidence="4 5">
    <name type="scientific">Scytalidium lignicola</name>
    <name type="common">Hyphomycete</name>
    <dbReference type="NCBI Taxonomy" id="5539"/>
    <lineage>
        <taxon>Eukaryota</taxon>
        <taxon>Fungi</taxon>
        <taxon>Dikarya</taxon>
        <taxon>Ascomycota</taxon>
        <taxon>Pezizomycotina</taxon>
        <taxon>Leotiomycetes</taxon>
        <taxon>Leotiomycetes incertae sedis</taxon>
        <taxon>Scytalidium</taxon>
    </lineage>
</organism>
<feature type="non-terminal residue" evidence="4">
    <location>
        <position position="803"/>
    </location>
</feature>